<gene>
    <name evidence="1" type="ORF">EV656_10477</name>
</gene>
<evidence type="ECO:0000313" key="1">
    <source>
        <dbReference type="EMBL" id="TCP23106.1"/>
    </source>
</evidence>
<dbReference type="Proteomes" id="UP000295733">
    <property type="component" value="Unassembled WGS sequence"/>
</dbReference>
<protein>
    <recommendedName>
        <fullName evidence="3">Glyceraldehyde-3-phosphate dehydrogenase</fullName>
    </recommendedName>
</protein>
<sequence length="47" mass="5221">MTNTISAALFGLIVLAVLGDITLNDHDGVLFLARKLTDLIDYLAFWR</sequence>
<dbReference type="EMBL" id="SLXL01000004">
    <property type="protein sequence ID" value="TCP23106.1"/>
    <property type="molecule type" value="Genomic_DNA"/>
</dbReference>
<accession>A0A4V2SLF0</accession>
<keyword evidence="2" id="KW-1185">Reference proteome</keyword>
<comment type="caution">
    <text evidence="1">The sequence shown here is derived from an EMBL/GenBank/DDBJ whole genome shotgun (WGS) entry which is preliminary data.</text>
</comment>
<proteinExistence type="predicted"/>
<evidence type="ECO:0000313" key="2">
    <source>
        <dbReference type="Proteomes" id="UP000295733"/>
    </source>
</evidence>
<evidence type="ECO:0008006" key="3">
    <source>
        <dbReference type="Google" id="ProtNLM"/>
    </source>
</evidence>
<organism evidence="1 2">
    <name type="scientific">Rhodovulum adriaticum</name>
    <name type="common">Rhodopseudomonas adriatica</name>
    <dbReference type="NCBI Taxonomy" id="35804"/>
    <lineage>
        <taxon>Bacteria</taxon>
        <taxon>Pseudomonadati</taxon>
        <taxon>Pseudomonadota</taxon>
        <taxon>Alphaproteobacteria</taxon>
        <taxon>Rhodobacterales</taxon>
        <taxon>Paracoccaceae</taxon>
        <taxon>Rhodovulum</taxon>
    </lineage>
</organism>
<dbReference type="RefSeq" id="WP_165918965.1">
    <property type="nucleotide sequence ID" value="NZ_NRRP01000002.1"/>
</dbReference>
<name>A0A4V2SLF0_RHOAD</name>
<reference evidence="1 2" key="1">
    <citation type="submission" date="2019-03" db="EMBL/GenBank/DDBJ databases">
        <title>Genomic Encyclopedia of Type Strains, Phase IV (KMG-IV): sequencing the most valuable type-strain genomes for metagenomic binning, comparative biology and taxonomic classification.</title>
        <authorList>
            <person name="Goeker M."/>
        </authorList>
    </citation>
    <scope>NUCLEOTIDE SEQUENCE [LARGE SCALE GENOMIC DNA]</scope>
    <source>
        <strain evidence="1 2">DSM 2781</strain>
    </source>
</reference>
<dbReference type="AlphaFoldDB" id="A0A4V2SLF0"/>